<dbReference type="EMBL" id="CP016793">
    <property type="protein sequence ID" value="ANZ41965.1"/>
    <property type="molecule type" value="Genomic_DNA"/>
</dbReference>
<feature type="transmembrane region" description="Helical" evidence="7">
    <location>
        <begin position="351"/>
        <end position="371"/>
    </location>
</feature>
<evidence type="ECO:0000313" key="9">
    <source>
        <dbReference type="Proteomes" id="UP000093053"/>
    </source>
</evidence>
<dbReference type="PANTHER" id="PTHR30250:SF10">
    <property type="entry name" value="LIPOPOLYSACCHARIDE BIOSYNTHESIS PROTEIN WZXC"/>
    <property type="match status" value="1"/>
</dbReference>
<feature type="transmembrane region" description="Helical" evidence="7">
    <location>
        <begin position="169"/>
        <end position="192"/>
    </location>
</feature>
<feature type="transmembrane region" description="Helical" evidence="7">
    <location>
        <begin position="377"/>
        <end position="396"/>
    </location>
</feature>
<feature type="transmembrane region" description="Helical" evidence="7">
    <location>
        <begin position="204"/>
        <end position="229"/>
    </location>
</feature>
<protein>
    <submittedName>
        <fullName evidence="8">Polysaccharide biosynthesis protein</fullName>
    </submittedName>
</protein>
<feature type="transmembrane region" description="Helical" evidence="7">
    <location>
        <begin position="249"/>
        <end position="271"/>
    </location>
</feature>
<evidence type="ECO:0000256" key="2">
    <source>
        <dbReference type="ARBA" id="ARBA00007430"/>
    </source>
</evidence>
<dbReference type="GO" id="GO:0005886">
    <property type="term" value="C:plasma membrane"/>
    <property type="evidence" value="ECO:0007669"/>
    <property type="project" value="UniProtKB-SubCell"/>
</dbReference>
<feature type="transmembrane region" description="Helical" evidence="7">
    <location>
        <begin position="321"/>
        <end position="339"/>
    </location>
</feature>
<dbReference type="OrthoDB" id="149157at2"/>
<dbReference type="Proteomes" id="UP000093053">
    <property type="component" value="Chromosome"/>
</dbReference>
<name>A0A1B2HWA5_9PSEU</name>
<keyword evidence="9" id="KW-1185">Reference proteome</keyword>
<keyword evidence="4 7" id="KW-0812">Transmembrane</keyword>
<organism evidence="8 9">
    <name type="scientific">Lentzea guizhouensis</name>
    <dbReference type="NCBI Taxonomy" id="1586287"/>
    <lineage>
        <taxon>Bacteria</taxon>
        <taxon>Bacillati</taxon>
        <taxon>Actinomycetota</taxon>
        <taxon>Actinomycetes</taxon>
        <taxon>Pseudonocardiales</taxon>
        <taxon>Pseudonocardiaceae</taxon>
        <taxon>Lentzea</taxon>
    </lineage>
</organism>
<dbReference type="RefSeq" id="WP_065920300.1">
    <property type="nucleotide sequence ID" value="NZ_CP016793.1"/>
</dbReference>
<comment type="subcellular location">
    <subcellularLocation>
        <location evidence="1">Cell membrane</location>
        <topology evidence="1">Multi-pass membrane protein</topology>
    </subcellularLocation>
</comment>
<feature type="transmembrane region" description="Helical" evidence="7">
    <location>
        <begin position="12"/>
        <end position="34"/>
    </location>
</feature>
<feature type="transmembrane region" description="Helical" evidence="7">
    <location>
        <begin position="109"/>
        <end position="132"/>
    </location>
</feature>
<feature type="transmembrane region" description="Helical" evidence="7">
    <location>
        <begin position="76"/>
        <end position="97"/>
    </location>
</feature>
<dbReference type="AlphaFoldDB" id="A0A1B2HWA5"/>
<dbReference type="STRING" id="1586287.BBK82_44580"/>
<accession>A0A1B2HWA5</accession>
<dbReference type="InterPro" id="IPR050833">
    <property type="entry name" value="Poly_Biosynth_Transport"/>
</dbReference>
<proteinExistence type="inferred from homology"/>
<dbReference type="Pfam" id="PF13440">
    <property type="entry name" value="Polysacc_synt_3"/>
    <property type="match status" value="1"/>
</dbReference>
<feature type="transmembrane region" description="Helical" evidence="7">
    <location>
        <begin position="283"/>
        <end position="301"/>
    </location>
</feature>
<gene>
    <name evidence="8" type="ORF">BBK82_44580</name>
</gene>
<feature type="transmembrane region" description="Helical" evidence="7">
    <location>
        <begin position="435"/>
        <end position="457"/>
    </location>
</feature>
<evidence type="ECO:0000256" key="1">
    <source>
        <dbReference type="ARBA" id="ARBA00004651"/>
    </source>
</evidence>
<evidence type="ECO:0000256" key="5">
    <source>
        <dbReference type="ARBA" id="ARBA00022989"/>
    </source>
</evidence>
<dbReference type="PANTHER" id="PTHR30250">
    <property type="entry name" value="PST FAMILY PREDICTED COLANIC ACID TRANSPORTER"/>
    <property type="match status" value="1"/>
</dbReference>
<keyword evidence="5 7" id="KW-1133">Transmembrane helix</keyword>
<feature type="transmembrane region" description="Helical" evidence="7">
    <location>
        <begin position="40"/>
        <end position="64"/>
    </location>
</feature>
<comment type="similarity">
    <text evidence="2">Belongs to the polysaccharide synthase family.</text>
</comment>
<keyword evidence="6 7" id="KW-0472">Membrane</keyword>
<sequence>MTDVAVRGSLWLFAVNLVSKSSQIVVTLALALFLTEADLGAVALVVSIVNIGQVVQAMGVYDIISRTGRDPKTTAGTVLTMSVAAGTVLAVAVISAANPVAQAFGAPDAAGLLRLAALTLPFTAAGGVQMALMHRDLDFRRRMLPDAGGMLLGAAVTVTLAAQRVGPTAFVLGLLCTAVAQPALAVVAGARIRPVWDREAAREAAGWMAVVGPGALIAVLLINVDYLAIGHVLGPEAVGGYSLAFRIAWVPYIMVAVVLGGVLFPICAAQVRGGQRDELPETLHRFTTATLVVTGGLYVTVALRPDGITLLGQQWADAARILTPLCGYGLGLGLLHVWYQVIRAAGHARQYLALEAAHLVTLVTALVFTTAHGPQAVAVTQAVTVWLLVPVTWLVLHRNGLAVPLPRLARTTATVAAGAVTSLALSTVLPGPASVLSLAATGLLLLAAYCAVVLPLNRTVLIGLKERT</sequence>
<reference evidence="8 9" key="1">
    <citation type="submission" date="2016-07" db="EMBL/GenBank/DDBJ databases">
        <title>Complete genome sequence of the Lentzea guizhouensis DHS C013.</title>
        <authorList>
            <person name="Cao C."/>
        </authorList>
    </citation>
    <scope>NUCLEOTIDE SEQUENCE [LARGE SCALE GENOMIC DNA]</scope>
    <source>
        <strain evidence="8 9">DHS C013</strain>
    </source>
</reference>
<keyword evidence="3" id="KW-1003">Cell membrane</keyword>
<evidence type="ECO:0000256" key="6">
    <source>
        <dbReference type="ARBA" id="ARBA00023136"/>
    </source>
</evidence>
<dbReference type="KEGG" id="led:BBK82_44580"/>
<evidence type="ECO:0000256" key="7">
    <source>
        <dbReference type="SAM" id="Phobius"/>
    </source>
</evidence>
<feature type="transmembrane region" description="Helical" evidence="7">
    <location>
        <begin position="408"/>
        <end position="429"/>
    </location>
</feature>
<feature type="transmembrane region" description="Helical" evidence="7">
    <location>
        <begin position="144"/>
        <end position="163"/>
    </location>
</feature>
<evidence type="ECO:0000256" key="3">
    <source>
        <dbReference type="ARBA" id="ARBA00022475"/>
    </source>
</evidence>
<evidence type="ECO:0000256" key="4">
    <source>
        <dbReference type="ARBA" id="ARBA00022692"/>
    </source>
</evidence>
<evidence type="ECO:0000313" key="8">
    <source>
        <dbReference type="EMBL" id="ANZ41965.1"/>
    </source>
</evidence>